<keyword evidence="2" id="KW-0805">Transcription regulation</keyword>
<feature type="compositionally biased region" description="Basic residues" evidence="5">
    <location>
        <begin position="735"/>
        <end position="747"/>
    </location>
</feature>
<evidence type="ECO:0000256" key="5">
    <source>
        <dbReference type="SAM" id="MobiDB-lite"/>
    </source>
</evidence>
<evidence type="ECO:0000313" key="8">
    <source>
        <dbReference type="Proteomes" id="UP000620104"/>
    </source>
</evidence>
<evidence type="ECO:0000259" key="6">
    <source>
        <dbReference type="Pfam" id="PF10497"/>
    </source>
</evidence>
<feature type="region of interest" description="Disordered" evidence="5">
    <location>
        <begin position="485"/>
        <end position="505"/>
    </location>
</feature>
<name>A0A8H3TX14_9TREE</name>
<proteinExistence type="predicted"/>
<dbReference type="OrthoDB" id="298344at2759"/>
<accession>A0A8H3TX14</accession>
<organism evidence="7 8">
    <name type="scientific">Naganishia liquefaciens</name>
    <dbReference type="NCBI Taxonomy" id="104408"/>
    <lineage>
        <taxon>Eukaryota</taxon>
        <taxon>Fungi</taxon>
        <taxon>Dikarya</taxon>
        <taxon>Basidiomycota</taxon>
        <taxon>Agaricomycotina</taxon>
        <taxon>Tremellomycetes</taxon>
        <taxon>Filobasidiales</taxon>
        <taxon>Filobasidiaceae</taxon>
        <taxon>Naganishia</taxon>
    </lineage>
</organism>
<evidence type="ECO:0000256" key="2">
    <source>
        <dbReference type="ARBA" id="ARBA00023015"/>
    </source>
</evidence>
<feature type="compositionally biased region" description="Polar residues" evidence="5">
    <location>
        <begin position="143"/>
        <end position="158"/>
    </location>
</feature>
<gene>
    <name evidence="7" type="ORF">NliqN6_5563</name>
</gene>
<evidence type="ECO:0000256" key="3">
    <source>
        <dbReference type="ARBA" id="ARBA00023163"/>
    </source>
</evidence>
<feature type="region of interest" description="Disordered" evidence="5">
    <location>
        <begin position="353"/>
        <end position="423"/>
    </location>
</feature>
<feature type="region of interest" description="Disordered" evidence="5">
    <location>
        <begin position="692"/>
        <end position="765"/>
    </location>
</feature>
<comment type="caution">
    <text evidence="7">The sequence shown here is derived from an EMBL/GenBank/DDBJ whole genome shotgun (WGS) entry which is preliminary data.</text>
</comment>
<protein>
    <recommendedName>
        <fullName evidence="6">Zinc-finger domain-containing protein</fullName>
    </recommendedName>
</protein>
<keyword evidence="3" id="KW-0804">Transcription</keyword>
<comment type="subcellular location">
    <subcellularLocation>
        <location evidence="1">Nucleus</location>
    </subcellularLocation>
</comment>
<sequence>MSAWNYPHTNAAAGPSRSTNTSERRTTTSSMYSHWSQQHLEVNPDAGIELLRGLMQMSGSDDPLPLFPRNAIRNNEHAETRLNDSTYSVLSNSTRNTDYTLGTPYSTISSSSSSAYPAANTVPDIPLTSWMLPDVKDPPLAKPSNSYRSGFTSTSSYANPPHNDLGRTSFEQISPTKVHPLPSAMKQISEQSLSGTSTFSTLPAQDNFRRPFMQPSSSDAHITRDGALPPTFNPHSIFGIEEGEIIDGKQFSDLPSTRTLTVGRNGDIWNYPARASDMQNRDRFAKPFVRHFQTLGKGKEKEVDTSRNGISHRQHGSEDESESEVYMDGGEAQDGYMRNCEPINANENRKFRSSNILGSPAPQSALTETSQDVSSRAGRPTRKSRLIERPPFQPESSVEHLQRPKSGNSNSVDYGSDGVTDEPCKAGERQRLAYVEIPPYPRNHPISKRAFVFCDLPPLPNKSRRRAAIAARQIVIEAIESSANTRFESAEETEQQVESGHESEEEEVVIAGDRFLTNDDDEHAEQDTCHQCRVASKKPKMSCRNTEVECSLRFCENCVDVRYDFQFDVESRLFICPVCQGYCNCYDCLTEADVSKKLRLDEVMDGGPEEGHRILRKYKNVQKFLEAMGAYPAPPVPRTIIHMARIIRKTEDKQSAPIPQEVYHGLMKPPRMIHMWGTYSSMLRLNKVNAAAYPKKSKSSKKRKHRQIDRFAEGDFDGLADDSESESDFGEREKRERKKAKSHKKKTHSDNSPQMSLPAGPFEFQFGPGGEIQLDHNGDPIINSIVSPNAIPYGKKASTRRNNKKQVTFREEVDPLLESWPGAENDDSTLKEQDLFADTLQQTVEYIQQQLDKHRRQKENPGAFPDFQLDPALQKLFEEDARSGQMARHILEGGDEPWEEPPSEAFHLHPPSPNALQQALALAVSVEDQPKGDQQSHIEHLEAALRPEPIVETVKSPNDFFANNANYSSCPLDGLACKNQEYHNEKSDNELDAIFDVFTNAASEAQDGQDDGPNHSFDIGLEVGCFPTGEI</sequence>
<dbReference type="Pfam" id="PF10497">
    <property type="entry name" value="zf-4CXXC_R1"/>
    <property type="match status" value="1"/>
</dbReference>
<feature type="compositionally biased region" description="Basic residues" evidence="5">
    <location>
        <begin position="695"/>
        <end position="707"/>
    </location>
</feature>
<feature type="region of interest" description="Disordered" evidence="5">
    <location>
        <begin position="293"/>
        <end position="327"/>
    </location>
</feature>
<feature type="compositionally biased region" description="Acidic residues" evidence="5">
    <location>
        <begin position="714"/>
        <end position="728"/>
    </location>
</feature>
<dbReference type="Proteomes" id="UP000620104">
    <property type="component" value="Unassembled WGS sequence"/>
</dbReference>
<dbReference type="InterPro" id="IPR018866">
    <property type="entry name" value="Znf-4CXXC_R1"/>
</dbReference>
<evidence type="ECO:0000256" key="1">
    <source>
        <dbReference type="ARBA" id="ARBA00004123"/>
    </source>
</evidence>
<evidence type="ECO:0000256" key="4">
    <source>
        <dbReference type="ARBA" id="ARBA00023242"/>
    </source>
</evidence>
<dbReference type="AlphaFoldDB" id="A0A8H3TX14"/>
<dbReference type="EMBL" id="BLZA01000040">
    <property type="protein sequence ID" value="GHJ89161.1"/>
    <property type="molecule type" value="Genomic_DNA"/>
</dbReference>
<feature type="compositionally biased region" description="Polar residues" evidence="5">
    <location>
        <begin position="353"/>
        <end position="374"/>
    </location>
</feature>
<feature type="region of interest" description="Disordered" evidence="5">
    <location>
        <begin position="1"/>
        <end position="28"/>
    </location>
</feature>
<keyword evidence="4" id="KW-0539">Nucleus</keyword>
<feature type="region of interest" description="Disordered" evidence="5">
    <location>
        <begin position="143"/>
        <end position="163"/>
    </location>
</feature>
<keyword evidence="8" id="KW-1185">Reference proteome</keyword>
<dbReference type="GO" id="GO:0005634">
    <property type="term" value="C:nucleus"/>
    <property type="evidence" value="ECO:0007669"/>
    <property type="project" value="UniProtKB-SubCell"/>
</dbReference>
<feature type="domain" description="Zinc-finger" evidence="6">
    <location>
        <begin position="524"/>
        <end position="594"/>
    </location>
</feature>
<reference evidence="7" key="1">
    <citation type="submission" date="2020-07" db="EMBL/GenBank/DDBJ databases">
        <title>Draft Genome Sequence of a Deep-Sea Yeast, Naganishia (Cryptococcus) liquefaciens strain N6.</title>
        <authorList>
            <person name="Han Y.W."/>
            <person name="Kajitani R."/>
            <person name="Morimoto H."/>
            <person name="Parhat M."/>
            <person name="Tsubouchi H."/>
            <person name="Bakenova O."/>
            <person name="Ogata M."/>
            <person name="Argunhan B."/>
            <person name="Aoki R."/>
            <person name="Kajiwara S."/>
            <person name="Itoh T."/>
            <person name="Iwasaki H."/>
        </authorList>
    </citation>
    <scope>NUCLEOTIDE SEQUENCE</scope>
    <source>
        <strain evidence="7">N6</strain>
    </source>
</reference>
<evidence type="ECO:0000313" key="7">
    <source>
        <dbReference type="EMBL" id="GHJ89161.1"/>
    </source>
</evidence>